<dbReference type="Proteomes" id="UP001301769">
    <property type="component" value="Unassembled WGS sequence"/>
</dbReference>
<name>A0AAN6Y0Q2_9PEZI</name>
<keyword evidence="3" id="KW-1185">Reference proteome</keyword>
<dbReference type="EMBL" id="MU858216">
    <property type="protein sequence ID" value="KAK4209105.1"/>
    <property type="molecule type" value="Genomic_DNA"/>
</dbReference>
<reference evidence="2" key="1">
    <citation type="journal article" date="2023" name="Mol. Phylogenet. Evol.">
        <title>Genome-scale phylogeny and comparative genomics of the fungal order Sordariales.</title>
        <authorList>
            <person name="Hensen N."/>
            <person name="Bonometti L."/>
            <person name="Westerberg I."/>
            <person name="Brannstrom I.O."/>
            <person name="Guillou S."/>
            <person name="Cros-Aarteil S."/>
            <person name="Calhoun S."/>
            <person name="Haridas S."/>
            <person name="Kuo A."/>
            <person name="Mondo S."/>
            <person name="Pangilinan J."/>
            <person name="Riley R."/>
            <person name="LaButti K."/>
            <person name="Andreopoulos B."/>
            <person name="Lipzen A."/>
            <person name="Chen C."/>
            <person name="Yan M."/>
            <person name="Daum C."/>
            <person name="Ng V."/>
            <person name="Clum A."/>
            <person name="Steindorff A."/>
            <person name="Ohm R.A."/>
            <person name="Martin F."/>
            <person name="Silar P."/>
            <person name="Natvig D.O."/>
            <person name="Lalanne C."/>
            <person name="Gautier V."/>
            <person name="Ament-Velasquez S.L."/>
            <person name="Kruys A."/>
            <person name="Hutchinson M.I."/>
            <person name="Powell A.J."/>
            <person name="Barry K."/>
            <person name="Miller A.N."/>
            <person name="Grigoriev I.V."/>
            <person name="Debuchy R."/>
            <person name="Gladieux P."/>
            <person name="Hiltunen Thoren M."/>
            <person name="Johannesson H."/>
        </authorList>
    </citation>
    <scope>NUCLEOTIDE SEQUENCE</scope>
    <source>
        <strain evidence="2">PSN293</strain>
    </source>
</reference>
<sequence>ASLNSTSLATVAPTATGSTLPAASCGSTGNHGQSVLTFDDVQPSNDTSSDTQVSVDIPSTYRRFQLSGGFSVVASSNSRYAASSGNQMIAYSASSAPIAQINLADQGSNACFSFDFLGISLGCNATGADCNFAITGVQWNGTHEIAQASKTMQIAGCTETSNCTMLHQSLDSAAASQFTNLTALNISLTVDGQPQAWWADDMSVAWTDNTCEGTSCGAVVPPVQIMVLNSRRAFSKRVLRWMA</sequence>
<gene>
    <name evidence="2" type="ORF">QBC37DRAFT_295267</name>
</gene>
<evidence type="ECO:0000259" key="1">
    <source>
        <dbReference type="Pfam" id="PF24086"/>
    </source>
</evidence>
<comment type="caution">
    <text evidence="2">The sequence shown here is derived from an EMBL/GenBank/DDBJ whole genome shotgun (WGS) entry which is preliminary data.</text>
</comment>
<dbReference type="InterPro" id="IPR055795">
    <property type="entry name" value="DUF7371"/>
</dbReference>
<reference evidence="2" key="2">
    <citation type="submission" date="2023-05" db="EMBL/GenBank/DDBJ databases">
        <authorList>
            <consortium name="Lawrence Berkeley National Laboratory"/>
            <person name="Steindorff A."/>
            <person name="Hensen N."/>
            <person name="Bonometti L."/>
            <person name="Westerberg I."/>
            <person name="Brannstrom I.O."/>
            <person name="Guillou S."/>
            <person name="Cros-Aarteil S."/>
            <person name="Calhoun S."/>
            <person name="Haridas S."/>
            <person name="Kuo A."/>
            <person name="Mondo S."/>
            <person name="Pangilinan J."/>
            <person name="Riley R."/>
            <person name="Labutti K."/>
            <person name="Andreopoulos B."/>
            <person name="Lipzen A."/>
            <person name="Chen C."/>
            <person name="Yanf M."/>
            <person name="Daum C."/>
            <person name="Ng V."/>
            <person name="Clum A."/>
            <person name="Ohm R."/>
            <person name="Martin F."/>
            <person name="Silar P."/>
            <person name="Natvig D."/>
            <person name="Lalanne C."/>
            <person name="Gautier V."/>
            <person name="Ament-Velasquez S.L."/>
            <person name="Kruys A."/>
            <person name="Hutchinson M.I."/>
            <person name="Powell A.J."/>
            <person name="Barry K."/>
            <person name="Miller A.N."/>
            <person name="Grigoriev I.V."/>
            <person name="Debuchy R."/>
            <person name="Gladieux P."/>
            <person name="Thoren M.H."/>
            <person name="Johannesson H."/>
        </authorList>
    </citation>
    <scope>NUCLEOTIDE SEQUENCE</scope>
    <source>
        <strain evidence="2">PSN293</strain>
    </source>
</reference>
<proteinExistence type="predicted"/>
<evidence type="ECO:0000313" key="2">
    <source>
        <dbReference type="EMBL" id="KAK4209105.1"/>
    </source>
</evidence>
<feature type="domain" description="DUF7371" evidence="1">
    <location>
        <begin position="31"/>
        <end position="216"/>
    </location>
</feature>
<feature type="non-terminal residue" evidence="2">
    <location>
        <position position="1"/>
    </location>
</feature>
<dbReference type="AlphaFoldDB" id="A0AAN6Y0Q2"/>
<organism evidence="2 3">
    <name type="scientific">Rhypophila decipiens</name>
    <dbReference type="NCBI Taxonomy" id="261697"/>
    <lineage>
        <taxon>Eukaryota</taxon>
        <taxon>Fungi</taxon>
        <taxon>Dikarya</taxon>
        <taxon>Ascomycota</taxon>
        <taxon>Pezizomycotina</taxon>
        <taxon>Sordariomycetes</taxon>
        <taxon>Sordariomycetidae</taxon>
        <taxon>Sordariales</taxon>
        <taxon>Naviculisporaceae</taxon>
        <taxon>Rhypophila</taxon>
    </lineage>
</organism>
<protein>
    <recommendedName>
        <fullName evidence="1">DUF7371 domain-containing protein</fullName>
    </recommendedName>
</protein>
<dbReference type="Pfam" id="PF24086">
    <property type="entry name" value="DUF7371"/>
    <property type="match status" value="1"/>
</dbReference>
<accession>A0AAN6Y0Q2</accession>
<evidence type="ECO:0000313" key="3">
    <source>
        <dbReference type="Proteomes" id="UP001301769"/>
    </source>
</evidence>